<evidence type="ECO:0000256" key="1">
    <source>
        <dbReference type="SAM" id="MobiDB-lite"/>
    </source>
</evidence>
<dbReference type="SMART" id="SM00462">
    <property type="entry name" value="PTB"/>
    <property type="match status" value="1"/>
</dbReference>
<dbReference type="SUPFAM" id="SSF50729">
    <property type="entry name" value="PH domain-like"/>
    <property type="match status" value="1"/>
</dbReference>
<dbReference type="OrthoDB" id="9888774at2759"/>
<dbReference type="PANTHER" id="PTHR11232">
    <property type="entry name" value="PHOSPHOTYROSINE INTERACTION DOMAIN-CONTAINING FAMILY MEMBER"/>
    <property type="match status" value="1"/>
</dbReference>
<dbReference type="CDD" id="cd00934">
    <property type="entry name" value="PTB"/>
    <property type="match status" value="1"/>
</dbReference>
<evidence type="ECO:0000313" key="3">
    <source>
        <dbReference type="Proteomes" id="UP000515152"/>
    </source>
</evidence>
<gene>
    <name evidence="4" type="primary">LOC105906654</name>
</gene>
<evidence type="ECO:0000313" key="4">
    <source>
        <dbReference type="RefSeq" id="XP_012690293.2"/>
    </source>
</evidence>
<protein>
    <submittedName>
        <fullName evidence="4">Uncharacterized protein LOC105906654</fullName>
    </submittedName>
</protein>
<accession>A0A6P3W757</accession>
<feature type="domain" description="PID" evidence="2">
    <location>
        <begin position="98"/>
        <end position="214"/>
    </location>
</feature>
<dbReference type="KEGG" id="char:105906654"/>
<dbReference type="PROSITE" id="PS01179">
    <property type="entry name" value="PID"/>
    <property type="match status" value="1"/>
</dbReference>
<keyword evidence="3" id="KW-1185">Reference proteome</keyword>
<dbReference type="InterPro" id="IPR011993">
    <property type="entry name" value="PH-like_dom_sf"/>
</dbReference>
<dbReference type="RefSeq" id="XP_012690293.2">
    <property type="nucleotide sequence ID" value="XM_012834839.3"/>
</dbReference>
<feature type="compositionally biased region" description="Basic and acidic residues" evidence="1">
    <location>
        <begin position="229"/>
        <end position="238"/>
    </location>
</feature>
<reference evidence="4" key="1">
    <citation type="submission" date="2025-08" db="UniProtKB">
        <authorList>
            <consortium name="RefSeq"/>
        </authorList>
    </citation>
    <scope>IDENTIFICATION</scope>
</reference>
<dbReference type="InterPro" id="IPR006020">
    <property type="entry name" value="PTB/PI_dom"/>
</dbReference>
<name>A0A6P3W757_CLUHA</name>
<feature type="compositionally biased region" description="Polar residues" evidence="1">
    <location>
        <begin position="219"/>
        <end position="228"/>
    </location>
</feature>
<organism evidence="3 4">
    <name type="scientific">Clupea harengus</name>
    <name type="common">Atlantic herring</name>
    <dbReference type="NCBI Taxonomy" id="7950"/>
    <lineage>
        <taxon>Eukaryota</taxon>
        <taxon>Metazoa</taxon>
        <taxon>Chordata</taxon>
        <taxon>Craniata</taxon>
        <taxon>Vertebrata</taxon>
        <taxon>Euteleostomi</taxon>
        <taxon>Actinopterygii</taxon>
        <taxon>Neopterygii</taxon>
        <taxon>Teleostei</taxon>
        <taxon>Clupei</taxon>
        <taxon>Clupeiformes</taxon>
        <taxon>Clupeoidei</taxon>
        <taxon>Clupeidae</taxon>
        <taxon>Clupea</taxon>
    </lineage>
</organism>
<dbReference type="Pfam" id="PF14719">
    <property type="entry name" value="PID_2"/>
    <property type="match status" value="1"/>
</dbReference>
<proteinExistence type="predicted"/>
<sequence length="281" mass="32011">MTVLTHLRSPDELPTSIKTSRQRELHLTGFQENGIVAQDLIPISSVWHPVGSFPCHSAAMSLGRPLQLMRSLRKSPALFHHRFRHDRAQSLSHGDPLFKVHYLGTEKIYSLDMEQAEVAISHLLERSPAPEKLGKEHALVVRPRYIEVKEISTGRQLTKTYLRDIAYCAADAERPNVFLYICKQQGQQLQCRVFWCSRPEKVKDMTNCLARSFQSALSDLQESGSNRTQGEDLMKEGRPLLTNGKAKSCTMPRDLRKGRSTRTLSSRSPLREMMRRTSISD</sequence>
<dbReference type="GeneID" id="105906654"/>
<dbReference type="GO" id="GO:0005769">
    <property type="term" value="C:early endosome"/>
    <property type="evidence" value="ECO:0007669"/>
    <property type="project" value="TreeGrafter"/>
</dbReference>
<evidence type="ECO:0000259" key="2">
    <source>
        <dbReference type="PROSITE" id="PS01179"/>
    </source>
</evidence>
<dbReference type="Gene3D" id="2.30.29.30">
    <property type="entry name" value="Pleckstrin-homology domain (PH domain)/Phosphotyrosine-binding domain (PTB)"/>
    <property type="match status" value="1"/>
</dbReference>
<dbReference type="AlphaFoldDB" id="A0A6P3W757"/>
<dbReference type="PANTHER" id="PTHR11232:SF65">
    <property type="entry name" value="SI:DKEY-19B23.8"/>
    <property type="match status" value="1"/>
</dbReference>
<dbReference type="InterPro" id="IPR051133">
    <property type="entry name" value="Adapter_Engulfment-Domain"/>
</dbReference>
<feature type="region of interest" description="Disordered" evidence="1">
    <location>
        <begin position="219"/>
        <end position="281"/>
    </location>
</feature>
<dbReference type="Proteomes" id="UP000515152">
    <property type="component" value="Chromosome 8"/>
</dbReference>